<dbReference type="GO" id="GO:0016491">
    <property type="term" value="F:oxidoreductase activity"/>
    <property type="evidence" value="ECO:0007669"/>
    <property type="project" value="InterPro"/>
</dbReference>
<dbReference type="InterPro" id="IPR016156">
    <property type="entry name" value="FAD/NAD-linked_Rdtase_dimer_sf"/>
</dbReference>
<accession>A0A4R4FFV0</accession>
<dbReference type="Pfam" id="PF07992">
    <property type="entry name" value="Pyr_redox_2"/>
    <property type="match status" value="1"/>
</dbReference>
<organism evidence="6 7">
    <name type="scientific">Extibacter muris</name>
    <dbReference type="NCBI Taxonomy" id="1796622"/>
    <lineage>
        <taxon>Bacteria</taxon>
        <taxon>Bacillati</taxon>
        <taxon>Bacillota</taxon>
        <taxon>Clostridia</taxon>
        <taxon>Lachnospirales</taxon>
        <taxon>Lachnospiraceae</taxon>
        <taxon>Extibacter</taxon>
    </lineage>
</organism>
<evidence type="ECO:0000256" key="1">
    <source>
        <dbReference type="ARBA" id="ARBA00001974"/>
    </source>
</evidence>
<protein>
    <submittedName>
        <fullName evidence="6">NAD(P)/FAD-dependent oxidoreductase</fullName>
    </submittedName>
</protein>
<dbReference type="PRINTS" id="PR00411">
    <property type="entry name" value="PNDRDTASEI"/>
</dbReference>
<evidence type="ECO:0000259" key="5">
    <source>
        <dbReference type="Pfam" id="PF18267"/>
    </source>
</evidence>
<dbReference type="Proteomes" id="UP000295710">
    <property type="component" value="Unassembled WGS sequence"/>
</dbReference>
<feature type="domain" description="NADH-rubredoxin oxidoreductase C-terminal" evidence="5">
    <location>
        <begin position="312"/>
        <end position="376"/>
    </location>
</feature>
<dbReference type="Pfam" id="PF18267">
    <property type="entry name" value="Rubredoxin_C"/>
    <property type="match status" value="1"/>
</dbReference>
<keyword evidence="3" id="KW-0274">FAD</keyword>
<dbReference type="Gene3D" id="3.30.390.30">
    <property type="match status" value="1"/>
</dbReference>
<comment type="caution">
    <text evidence="6">The sequence shown here is derived from an EMBL/GenBank/DDBJ whole genome shotgun (WGS) entry which is preliminary data.</text>
</comment>
<reference evidence="6 7" key="1">
    <citation type="journal article" date="2016" name="Nat. Microbiol.">
        <title>The Mouse Intestinal Bacterial Collection (miBC) provides host-specific insight into cultured diversity and functional potential of the gut microbiota.</title>
        <authorList>
            <person name="Lagkouvardos I."/>
            <person name="Pukall R."/>
            <person name="Abt B."/>
            <person name="Foesel B.U."/>
            <person name="Meier-Kolthoff J.P."/>
            <person name="Kumar N."/>
            <person name="Bresciani A."/>
            <person name="Martinez I."/>
            <person name="Just S."/>
            <person name="Ziegler C."/>
            <person name="Brugiroux S."/>
            <person name="Garzetti D."/>
            <person name="Wenning M."/>
            <person name="Bui T.P."/>
            <person name="Wang J."/>
            <person name="Hugenholtz F."/>
            <person name="Plugge C.M."/>
            <person name="Peterson D.A."/>
            <person name="Hornef M.W."/>
            <person name="Baines J.F."/>
            <person name="Smidt H."/>
            <person name="Walter J."/>
            <person name="Kristiansen K."/>
            <person name="Nielsen H.B."/>
            <person name="Haller D."/>
            <person name="Overmann J."/>
            <person name="Stecher B."/>
            <person name="Clavel T."/>
        </authorList>
    </citation>
    <scope>NUCLEOTIDE SEQUENCE [LARGE SCALE GENOMIC DNA]</scope>
    <source>
        <strain evidence="6 7">DSM 28560</strain>
    </source>
</reference>
<feature type="domain" description="FAD/NAD(P)-binding" evidence="4">
    <location>
        <begin position="2"/>
        <end position="290"/>
    </location>
</feature>
<dbReference type="Gene3D" id="3.50.50.60">
    <property type="entry name" value="FAD/NAD(P)-binding domain"/>
    <property type="match status" value="2"/>
</dbReference>
<comment type="cofactor">
    <cofactor evidence="1">
        <name>FAD</name>
        <dbReference type="ChEBI" id="CHEBI:57692"/>
    </cofactor>
</comment>
<dbReference type="AlphaFoldDB" id="A0A4R4FFV0"/>
<evidence type="ECO:0000256" key="2">
    <source>
        <dbReference type="ARBA" id="ARBA00022630"/>
    </source>
</evidence>
<evidence type="ECO:0000259" key="4">
    <source>
        <dbReference type="Pfam" id="PF07992"/>
    </source>
</evidence>
<dbReference type="InterPro" id="IPR050260">
    <property type="entry name" value="FAD-bd_OxRdtase"/>
</dbReference>
<evidence type="ECO:0000256" key="3">
    <source>
        <dbReference type="ARBA" id="ARBA00022827"/>
    </source>
</evidence>
<sequence>MRYVIIGAGTAGLEAARTIRKEDGSARISVISADTYIHSRCMLHKYIAGERDEVQLDFTEDNFWDKFDINWMKGVKVCAACPEEKVIVLETGEKVGYDRLLLANEADSFSPPVGELRKASNVFGLRNLSDAQAIVKEAGHAEQVLVIGSGLVGLDAAYGLLEKGKKITIVEMAPQILPVQLDDHAAEAYQKLFERAGVRFILGRKASEAVCGHDGKIHKVTLDNGEEIPCDLVIVAAGVRPSSAYLEGSGIACERGVTVDTHMQTNKPGVYAAGDITGLSGIWPNATEQGRVAGKNMCGIPEMYTDTFAAKNTINFFGLVTLCVGRIREEEGDQVQIKEDRRQYKRAILRQGKIEGILLQGDISNAGTWQYLIKNRIDISGIQKDIFGISYADFYQVDETGRYEWVV</sequence>
<dbReference type="RefSeq" id="WP_132277707.1">
    <property type="nucleotide sequence ID" value="NZ_JAOBST010000002.1"/>
</dbReference>
<dbReference type="InterPro" id="IPR036188">
    <property type="entry name" value="FAD/NAD-bd_sf"/>
</dbReference>
<keyword evidence="2" id="KW-0285">Flavoprotein</keyword>
<proteinExistence type="predicted"/>
<evidence type="ECO:0000313" key="6">
    <source>
        <dbReference type="EMBL" id="TDA21709.1"/>
    </source>
</evidence>
<dbReference type="EMBL" id="SMMX01000007">
    <property type="protein sequence ID" value="TDA21709.1"/>
    <property type="molecule type" value="Genomic_DNA"/>
</dbReference>
<dbReference type="PRINTS" id="PR00368">
    <property type="entry name" value="FADPNR"/>
</dbReference>
<dbReference type="PANTHER" id="PTHR43429:SF3">
    <property type="entry name" value="NITRITE REDUCTASE [NAD(P)H]"/>
    <property type="match status" value="1"/>
</dbReference>
<dbReference type="InterPro" id="IPR023753">
    <property type="entry name" value="FAD/NAD-binding_dom"/>
</dbReference>
<gene>
    <name evidence="6" type="ORF">E1963_10240</name>
</gene>
<keyword evidence="7" id="KW-1185">Reference proteome</keyword>
<dbReference type="SUPFAM" id="SSF51905">
    <property type="entry name" value="FAD/NAD(P)-binding domain"/>
    <property type="match status" value="1"/>
</dbReference>
<dbReference type="PANTHER" id="PTHR43429">
    <property type="entry name" value="PYRIDINE NUCLEOTIDE-DISULFIDE OXIDOREDUCTASE DOMAIN-CONTAINING"/>
    <property type="match status" value="1"/>
</dbReference>
<dbReference type="InterPro" id="IPR041575">
    <property type="entry name" value="Rubredoxin_C"/>
</dbReference>
<name>A0A4R4FFV0_9FIRM</name>
<evidence type="ECO:0000313" key="7">
    <source>
        <dbReference type="Proteomes" id="UP000295710"/>
    </source>
</evidence>